<dbReference type="EC" id="1.1.1.100" evidence="4"/>
<gene>
    <name evidence="4" type="ORF">NS506_06769</name>
</gene>
<dbReference type="Proteomes" id="UP000180166">
    <property type="component" value="Chromosome"/>
</dbReference>
<dbReference type="PRINTS" id="PR00081">
    <property type="entry name" value="GDHRDH"/>
</dbReference>
<evidence type="ECO:0000256" key="3">
    <source>
        <dbReference type="ARBA" id="ARBA00023027"/>
    </source>
</evidence>
<proteinExistence type="inferred from homology"/>
<keyword evidence="2 4" id="KW-0560">Oxidoreductase</keyword>
<dbReference type="GO" id="GO:0004316">
    <property type="term" value="F:3-oxoacyl-[acyl-carrier-protein] reductase (NADPH) activity"/>
    <property type="evidence" value="ECO:0007669"/>
    <property type="project" value="UniProtKB-EC"/>
</dbReference>
<keyword evidence="3" id="KW-0520">NAD</keyword>
<organism evidence="4 5">
    <name type="scientific">Nocardia seriolae</name>
    <dbReference type="NCBI Taxonomy" id="37332"/>
    <lineage>
        <taxon>Bacteria</taxon>
        <taxon>Bacillati</taxon>
        <taxon>Actinomycetota</taxon>
        <taxon>Actinomycetes</taxon>
        <taxon>Mycobacteriales</taxon>
        <taxon>Nocardiaceae</taxon>
        <taxon>Nocardia</taxon>
    </lineage>
</organism>
<dbReference type="KEGG" id="nsr:NS506_06769"/>
<dbReference type="EMBL" id="CP017839">
    <property type="protein sequence ID" value="APB00800.1"/>
    <property type="molecule type" value="Genomic_DNA"/>
</dbReference>
<evidence type="ECO:0000256" key="1">
    <source>
        <dbReference type="ARBA" id="ARBA00006484"/>
    </source>
</evidence>
<dbReference type="RefSeq" id="WP_071344505.1">
    <property type="nucleotide sequence ID" value="NZ_CP017839.1"/>
</dbReference>
<evidence type="ECO:0000313" key="4">
    <source>
        <dbReference type="EMBL" id="APB00800.1"/>
    </source>
</evidence>
<dbReference type="InterPro" id="IPR051122">
    <property type="entry name" value="SDR_DHRS6-like"/>
</dbReference>
<accession>A0ABC8B2H1</accession>
<dbReference type="Gene3D" id="3.40.50.720">
    <property type="entry name" value="NAD(P)-binding Rossmann-like Domain"/>
    <property type="match status" value="1"/>
</dbReference>
<name>A0ABC8B2H1_9NOCA</name>
<comment type="similarity">
    <text evidence="1">Belongs to the short-chain dehydrogenases/reductases (SDR) family.</text>
</comment>
<evidence type="ECO:0000313" key="5">
    <source>
        <dbReference type="Proteomes" id="UP000180166"/>
    </source>
</evidence>
<dbReference type="InterPro" id="IPR002347">
    <property type="entry name" value="SDR_fam"/>
</dbReference>
<reference evidence="4 5" key="1">
    <citation type="submission" date="2016-10" db="EMBL/GenBank/DDBJ databases">
        <title>Genome sequence of Nocardia seriolae strain EM150506, isolated from Anguila japonica.</title>
        <authorList>
            <person name="Han H.-J."/>
        </authorList>
    </citation>
    <scope>NUCLEOTIDE SEQUENCE [LARGE SCALE GENOMIC DNA]</scope>
    <source>
        <strain evidence="4 5">EM150506</strain>
    </source>
</reference>
<dbReference type="PANTHER" id="PTHR43477:SF4">
    <property type="entry name" value="DEHYDROGENASE_REDUCTASE SDR FAMILY MEMBER 6"/>
    <property type="match status" value="1"/>
</dbReference>
<evidence type="ECO:0000256" key="2">
    <source>
        <dbReference type="ARBA" id="ARBA00023002"/>
    </source>
</evidence>
<dbReference type="InterPro" id="IPR036291">
    <property type="entry name" value="NAD(P)-bd_dom_sf"/>
</dbReference>
<dbReference type="SUPFAM" id="SSF51735">
    <property type="entry name" value="NAD(P)-binding Rossmann-fold domains"/>
    <property type="match status" value="1"/>
</dbReference>
<dbReference type="NCBIfam" id="NF004779">
    <property type="entry name" value="PRK06125.1"/>
    <property type="match status" value="1"/>
</dbReference>
<dbReference type="AlphaFoldDB" id="A0ABC8B2H1"/>
<dbReference type="Pfam" id="PF13561">
    <property type="entry name" value="adh_short_C2"/>
    <property type="match status" value="1"/>
</dbReference>
<dbReference type="PANTHER" id="PTHR43477">
    <property type="entry name" value="DIHYDROANTICAPSIN 7-DEHYDROGENASE"/>
    <property type="match status" value="1"/>
</dbReference>
<protein>
    <submittedName>
        <fullName evidence="4">3-oxoacyl-[acyl-carrier-protein] reductase</fullName>
        <ecNumber evidence="4">1.1.1.100</ecNumber>
    </submittedName>
</protein>
<sequence length="248" mass="26000">MDLGLRGRTAVVTGASAGIGAEIARVLAAEGCDLHLAARGKEALDEIAGQLRAEHGVEVHTHPVDLRSGADLERLAELVGTPDILINNAGDMPGGSLTAVDEEAWREGWELKVFGYINLSRKLYARMKQAGRGVVVNVIGAAGERPDADYIAGSTGNAALMAFTRALGSKSWRDGIRVVGINPGPVATARITRLIDTNARFAAMAADFPFGRPAHPREIADMAAFLASDRSGYTTGTIVTIDGGLSLI</sequence>